<feature type="domain" description="Protein kinase" evidence="2">
    <location>
        <begin position="35"/>
        <end position="318"/>
    </location>
</feature>
<reference evidence="4" key="1">
    <citation type="journal article" date="2014" name="Proc. Natl. Acad. Sci. U.S.A.">
        <title>Extensive sampling of basidiomycete genomes demonstrates inadequacy of the white-rot/brown-rot paradigm for wood decay fungi.</title>
        <authorList>
            <person name="Riley R."/>
            <person name="Salamov A.A."/>
            <person name="Brown D.W."/>
            <person name="Nagy L.G."/>
            <person name="Floudas D."/>
            <person name="Held B.W."/>
            <person name="Levasseur A."/>
            <person name="Lombard V."/>
            <person name="Morin E."/>
            <person name="Otillar R."/>
            <person name="Lindquist E.A."/>
            <person name="Sun H."/>
            <person name="LaButti K.M."/>
            <person name="Schmutz J."/>
            <person name="Jabbour D."/>
            <person name="Luo H."/>
            <person name="Baker S.E."/>
            <person name="Pisabarro A.G."/>
            <person name="Walton J.D."/>
            <person name="Blanchette R.A."/>
            <person name="Henrissat B."/>
            <person name="Martin F."/>
            <person name="Cullen D."/>
            <person name="Hibbett D.S."/>
            <person name="Grigoriev I.V."/>
        </authorList>
    </citation>
    <scope>NUCLEOTIDE SEQUENCE [LARGE SCALE GENOMIC DNA]</scope>
    <source>
        <strain evidence="4">FD-172 SS1</strain>
    </source>
</reference>
<dbReference type="InterPro" id="IPR008271">
    <property type="entry name" value="Ser/Thr_kinase_AS"/>
</dbReference>
<dbReference type="InterPro" id="IPR011009">
    <property type="entry name" value="Kinase-like_dom_sf"/>
</dbReference>
<dbReference type="STRING" id="930990.A0A067MMP5"/>
<sequence length="318" mass="36108">MLITFATPPASRWQDLLLCHMRIPYRLHSVISSLYKELERAQQVCFSPRFFNGPPGIIIKVQAEEYDIKELLKHEARIYGLLEGLQCIPEVYSSGICSPHRYIAMQRLGPSLLDLCGLAGKLSVRAVAEIAQQVLSHLCEIHGRNVVHRDLKPENILLGLDLPETGPPLIYLIDFGLATRWQNSNGAHRAFRTHRPFIGTYNFASLRSLEGDQVSRRDDVESLGNCMLFLIRGSLPWMTHCDDAHTARTHVVSQKKLITTNQLCDGQPLVIRQFLDYASELPFHAQPNYEHWISIFKVLASWGAGESLRDAVIRLKIY</sequence>
<evidence type="ECO:0000313" key="4">
    <source>
        <dbReference type="Proteomes" id="UP000027195"/>
    </source>
</evidence>
<dbReference type="SUPFAM" id="SSF56112">
    <property type="entry name" value="Protein kinase-like (PK-like)"/>
    <property type="match status" value="1"/>
</dbReference>
<evidence type="ECO:0000259" key="2">
    <source>
        <dbReference type="PROSITE" id="PS50011"/>
    </source>
</evidence>
<dbReference type="SMART" id="SM00220">
    <property type="entry name" value="S_TKc"/>
    <property type="match status" value="1"/>
</dbReference>
<dbReference type="InterPro" id="IPR050235">
    <property type="entry name" value="CK1_Ser-Thr_kinase"/>
</dbReference>
<gene>
    <name evidence="3" type="ORF">BOTBODRAFT_265482</name>
</gene>
<dbReference type="GO" id="GO:0004674">
    <property type="term" value="F:protein serine/threonine kinase activity"/>
    <property type="evidence" value="ECO:0007669"/>
    <property type="project" value="UniProtKB-EC"/>
</dbReference>
<protein>
    <recommendedName>
        <fullName evidence="1">non-specific serine/threonine protein kinase</fullName>
        <ecNumber evidence="1">2.7.11.1</ecNumber>
    </recommendedName>
</protein>
<dbReference type="EC" id="2.7.11.1" evidence="1"/>
<dbReference type="Gene3D" id="1.10.510.10">
    <property type="entry name" value="Transferase(Phosphotransferase) domain 1"/>
    <property type="match status" value="1"/>
</dbReference>
<keyword evidence="4" id="KW-1185">Reference proteome</keyword>
<dbReference type="HOGENOM" id="CLU_019279_2_0_1"/>
<evidence type="ECO:0000313" key="3">
    <source>
        <dbReference type="EMBL" id="KDQ15995.1"/>
    </source>
</evidence>
<dbReference type="InParanoid" id="A0A067MMP5"/>
<dbReference type="Proteomes" id="UP000027195">
    <property type="component" value="Unassembled WGS sequence"/>
</dbReference>
<evidence type="ECO:0000256" key="1">
    <source>
        <dbReference type="ARBA" id="ARBA00012513"/>
    </source>
</evidence>
<proteinExistence type="predicted"/>
<dbReference type="PROSITE" id="PS50011">
    <property type="entry name" value="PROTEIN_KINASE_DOM"/>
    <property type="match status" value="1"/>
</dbReference>
<accession>A0A067MMP5</accession>
<dbReference type="EMBL" id="KL198029">
    <property type="protein sequence ID" value="KDQ15995.1"/>
    <property type="molecule type" value="Genomic_DNA"/>
</dbReference>
<dbReference type="OrthoDB" id="5579860at2759"/>
<dbReference type="InterPro" id="IPR000719">
    <property type="entry name" value="Prot_kinase_dom"/>
</dbReference>
<dbReference type="PANTHER" id="PTHR11909">
    <property type="entry name" value="CASEIN KINASE-RELATED"/>
    <property type="match status" value="1"/>
</dbReference>
<dbReference type="GO" id="GO:0005524">
    <property type="term" value="F:ATP binding"/>
    <property type="evidence" value="ECO:0007669"/>
    <property type="project" value="InterPro"/>
</dbReference>
<name>A0A067MMP5_BOTB1</name>
<dbReference type="AlphaFoldDB" id="A0A067MMP5"/>
<dbReference type="PROSITE" id="PS00108">
    <property type="entry name" value="PROTEIN_KINASE_ST"/>
    <property type="match status" value="1"/>
</dbReference>
<organism evidence="3 4">
    <name type="scientific">Botryobasidium botryosum (strain FD-172 SS1)</name>
    <dbReference type="NCBI Taxonomy" id="930990"/>
    <lineage>
        <taxon>Eukaryota</taxon>
        <taxon>Fungi</taxon>
        <taxon>Dikarya</taxon>
        <taxon>Basidiomycota</taxon>
        <taxon>Agaricomycotina</taxon>
        <taxon>Agaricomycetes</taxon>
        <taxon>Cantharellales</taxon>
        <taxon>Botryobasidiaceae</taxon>
        <taxon>Botryobasidium</taxon>
    </lineage>
</organism>
<dbReference type="Pfam" id="PF00069">
    <property type="entry name" value="Pkinase"/>
    <property type="match status" value="1"/>
</dbReference>